<protein>
    <recommendedName>
        <fullName evidence="3">M23ase beta-sheet core domain-containing protein</fullName>
    </recommendedName>
</protein>
<dbReference type="Gene3D" id="2.70.70.10">
    <property type="entry name" value="Glucose Permease (Domain IIA)"/>
    <property type="match status" value="1"/>
</dbReference>
<proteinExistence type="predicted"/>
<feature type="domain" description="M23ase beta-sheet core" evidence="3">
    <location>
        <begin position="306"/>
        <end position="406"/>
    </location>
</feature>
<feature type="coiled-coil region" evidence="2">
    <location>
        <begin position="33"/>
        <end position="134"/>
    </location>
</feature>
<dbReference type="Gene3D" id="6.10.250.3150">
    <property type="match status" value="1"/>
</dbReference>
<accession>A0A2M7DPJ1</accession>
<dbReference type="CDD" id="cd12797">
    <property type="entry name" value="M23_peptidase"/>
    <property type="match status" value="1"/>
</dbReference>
<reference evidence="5" key="1">
    <citation type="submission" date="2017-09" db="EMBL/GenBank/DDBJ databases">
        <title>Depth-based differentiation of microbial function through sediment-hosted aquifers and enrichment of novel symbionts in the deep terrestrial subsurface.</title>
        <authorList>
            <person name="Probst A.J."/>
            <person name="Ladd B."/>
            <person name="Jarett J.K."/>
            <person name="Geller-Mcgrath D.E."/>
            <person name="Sieber C.M.K."/>
            <person name="Emerson J.B."/>
            <person name="Anantharaman K."/>
            <person name="Thomas B.C."/>
            <person name="Malmstrom R."/>
            <person name="Stieglmeier M."/>
            <person name="Klingl A."/>
            <person name="Woyke T."/>
            <person name="Ryan C.M."/>
            <person name="Banfield J.F."/>
        </authorList>
    </citation>
    <scope>NUCLEOTIDE SEQUENCE [LARGE SCALE GENOMIC DNA]</scope>
</reference>
<name>A0A2M7DPJ1_9BACT</name>
<dbReference type="GO" id="GO:0004222">
    <property type="term" value="F:metalloendopeptidase activity"/>
    <property type="evidence" value="ECO:0007669"/>
    <property type="project" value="TreeGrafter"/>
</dbReference>
<organism evidence="4 5">
    <name type="scientific">Candidatus Falkowbacteria bacterium CG02_land_8_20_14_3_00_36_14</name>
    <dbReference type="NCBI Taxonomy" id="1974560"/>
    <lineage>
        <taxon>Bacteria</taxon>
        <taxon>Candidatus Falkowiibacteriota</taxon>
    </lineage>
</organism>
<evidence type="ECO:0000256" key="1">
    <source>
        <dbReference type="ARBA" id="ARBA00022729"/>
    </source>
</evidence>
<dbReference type="Proteomes" id="UP000228896">
    <property type="component" value="Unassembled WGS sequence"/>
</dbReference>
<evidence type="ECO:0000259" key="3">
    <source>
        <dbReference type="Pfam" id="PF01551"/>
    </source>
</evidence>
<evidence type="ECO:0000256" key="2">
    <source>
        <dbReference type="SAM" id="Coils"/>
    </source>
</evidence>
<feature type="coiled-coil region" evidence="2">
    <location>
        <begin position="166"/>
        <end position="260"/>
    </location>
</feature>
<dbReference type="InterPro" id="IPR050570">
    <property type="entry name" value="Cell_wall_metabolism_enzyme"/>
</dbReference>
<dbReference type="InterPro" id="IPR016047">
    <property type="entry name" value="M23ase_b-sheet_dom"/>
</dbReference>
<evidence type="ECO:0000313" key="4">
    <source>
        <dbReference type="EMBL" id="PIV51695.1"/>
    </source>
</evidence>
<dbReference type="EMBL" id="PETS01000050">
    <property type="protein sequence ID" value="PIV51695.1"/>
    <property type="molecule type" value="Genomic_DNA"/>
</dbReference>
<dbReference type="PANTHER" id="PTHR21666:SF289">
    <property type="entry name" value="L-ALA--D-GLU ENDOPEPTIDASE"/>
    <property type="match status" value="1"/>
</dbReference>
<gene>
    <name evidence="4" type="ORF">COS18_02225</name>
</gene>
<keyword evidence="2" id="KW-0175">Coiled coil</keyword>
<dbReference type="SUPFAM" id="SSF51261">
    <property type="entry name" value="Duplicated hybrid motif"/>
    <property type="match status" value="1"/>
</dbReference>
<comment type="caution">
    <text evidence="4">The sequence shown here is derived from an EMBL/GenBank/DDBJ whole genome shotgun (WGS) entry which is preliminary data.</text>
</comment>
<sequence>MNKLMIKKIKIILILGIFIIIPLSVFSQTDYSNLDINNDIKILNDQIKEKKNQVEKIQERQKKYNESLKNIISEKSSLQSQLALLDNRLASAEIDVEEIKTEIEITNLEIKKIKTEIKNKNDEITKEKDHLENIIRLIYKQDDTSVLEIILLNNNLSDFLNQTKYLEDINSEIDNSLNTLKDYKKQLEQSLGQLDGKQTEFLNQKIKLEEKIKSLAAEKETKNYILEQTKVSEREYQNLINTAKEEQQAAASEIANLEKSVREKVENLPDNKLEFNDSGLIWPVPKNTITSLFHDPGYPFRYIFEHPAVDIKAAQGTPLKVAASGYVARAKDAGKGYSYIMIVHGNGLSTVYGHVSAIYVKEDDYVVQGQIIGKSGGLPGSPGAGQLTTGPHLHFEVRLNGIPVNPLEYLP</sequence>
<dbReference type="Pfam" id="PF01551">
    <property type="entry name" value="Peptidase_M23"/>
    <property type="match status" value="1"/>
</dbReference>
<dbReference type="InterPro" id="IPR011055">
    <property type="entry name" value="Dup_hybrid_motif"/>
</dbReference>
<dbReference type="AlphaFoldDB" id="A0A2M7DPJ1"/>
<evidence type="ECO:0000313" key="5">
    <source>
        <dbReference type="Proteomes" id="UP000228896"/>
    </source>
</evidence>
<keyword evidence="1" id="KW-0732">Signal</keyword>
<dbReference type="PANTHER" id="PTHR21666">
    <property type="entry name" value="PEPTIDASE-RELATED"/>
    <property type="match status" value="1"/>
</dbReference>